<dbReference type="EMBL" id="DTBD01000035">
    <property type="protein sequence ID" value="HGQ64470.1"/>
    <property type="molecule type" value="Genomic_DNA"/>
</dbReference>
<dbReference type="AlphaFoldDB" id="A0A7C4NPQ0"/>
<evidence type="ECO:0000259" key="1">
    <source>
        <dbReference type="Pfam" id="PF03008"/>
    </source>
</evidence>
<evidence type="ECO:0000313" key="3">
    <source>
        <dbReference type="EMBL" id="HGQ64470.1"/>
    </source>
</evidence>
<organism evidence="3">
    <name type="scientific">Ignisphaera aggregans</name>
    <dbReference type="NCBI Taxonomy" id="334771"/>
    <lineage>
        <taxon>Archaea</taxon>
        <taxon>Thermoproteota</taxon>
        <taxon>Thermoprotei</taxon>
        <taxon>Desulfurococcales</taxon>
        <taxon>Desulfurococcaceae</taxon>
        <taxon>Ignisphaera</taxon>
    </lineage>
</organism>
<accession>A0A7C4NPQ0</accession>
<reference evidence="3" key="1">
    <citation type="journal article" date="2020" name="mSystems">
        <title>Genome- and Community-Level Interaction Insights into Carbon Utilization and Element Cycling Functions of Hydrothermarchaeota in Hydrothermal Sediment.</title>
        <authorList>
            <person name="Zhou Z."/>
            <person name="Liu Y."/>
            <person name="Xu W."/>
            <person name="Pan J."/>
            <person name="Luo Z.H."/>
            <person name="Li M."/>
        </authorList>
    </citation>
    <scope>NUCLEOTIDE SEQUENCE [LARGE SCALE GENOMIC DNA]</scope>
    <source>
        <strain evidence="3">SpSt-637</strain>
        <strain evidence="2">SpSt-667</strain>
    </source>
</reference>
<protein>
    <recommendedName>
        <fullName evidence="1">DUF234 domain-containing protein</fullName>
    </recommendedName>
</protein>
<dbReference type="Pfam" id="PF03008">
    <property type="entry name" value="DUF234"/>
    <property type="match status" value="1"/>
</dbReference>
<dbReference type="InterPro" id="IPR004256">
    <property type="entry name" value="DUF234"/>
</dbReference>
<feature type="domain" description="DUF234" evidence="1">
    <location>
        <begin position="3"/>
        <end position="55"/>
    </location>
</feature>
<name>A0A7C4NPQ0_9CREN</name>
<dbReference type="EMBL" id="DTCK01000048">
    <property type="protein sequence ID" value="HGQ36802.1"/>
    <property type="molecule type" value="Genomic_DNA"/>
</dbReference>
<gene>
    <name evidence="3" type="ORF">ENU08_04420</name>
    <name evidence="2" type="ORF">ENU41_09050</name>
</gene>
<comment type="caution">
    <text evidence="3">The sequence shown here is derived from an EMBL/GenBank/DDBJ whole genome shotgun (WGS) entry which is preliminary data.</text>
</comment>
<proteinExistence type="predicted"/>
<evidence type="ECO:0000313" key="2">
    <source>
        <dbReference type="EMBL" id="HGQ36802.1"/>
    </source>
</evidence>
<sequence length="57" mass="6888">MSRKFYKYVSQIFEDIAAKFALHMLYSRRINYEIAGKYIYKNVEIDFIAVDNKSKEK</sequence>